<gene>
    <name evidence="2" type="ORF">METZ01_LOCUS52945</name>
</gene>
<proteinExistence type="predicted"/>
<dbReference type="EMBL" id="UINC01002766">
    <property type="protein sequence ID" value="SVA00091.1"/>
    <property type="molecule type" value="Genomic_DNA"/>
</dbReference>
<evidence type="ECO:0000259" key="1">
    <source>
        <dbReference type="PROSITE" id="PS51186"/>
    </source>
</evidence>
<accession>A0A381S9V7</accession>
<evidence type="ECO:0000313" key="2">
    <source>
        <dbReference type="EMBL" id="SVA00091.1"/>
    </source>
</evidence>
<protein>
    <recommendedName>
        <fullName evidence="1">N-acetyltransferase domain-containing protein</fullName>
    </recommendedName>
</protein>
<dbReference type="SUPFAM" id="SSF55729">
    <property type="entry name" value="Acyl-CoA N-acyltransferases (Nat)"/>
    <property type="match status" value="1"/>
</dbReference>
<dbReference type="InterPro" id="IPR016181">
    <property type="entry name" value="Acyl_CoA_acyltransferase"/>
</dbReference>
<name>A0A381S9V7_9ZZZZ</name>
<dbReference type="Gene3D" id="3.40.630.30">
    <property type="match status" value="1"/>
</dbReference>
<reference evidence="2" key="1">
    <citation type="submission" date="2018-05" db="EMBL/GenBank/DDBJ databases">
        <authorList>
            <person name="Lanie J.A."/>
            <person name="Ng W.-L."/>
            <person name="Kazmierczak K.M."/>
            <person name="Andrzejewski T.M."/>
            <person name="Davidsen T.M."/>
            <person name="Wayne K.J."/>
            <person name="Tettelin H."/>
            <person name="Glass J.I."/>
            <person name="Rusch D."/>
            <person name="Podicherti R."/>
            <person name="Tsui H.-C.T."/>
            <person name="Winkler M.E."/>
        </authorList>
    </citation>
    <scope>NUCLEOTIDE SEQUENCE</scope>
</reference>
<dbReference type="CDD" id="cd04301">
    <property type="entry name" value="NAT_SF"/>
    <property type="match status" value="1"/>
</dbReference>
<dbReference type="Pfam" id="PF13527">
    <property type="entry name" value="Acetyltransf_9"/>
    <property type="match status" value="1"/>
</dbReference>
<dbReference type="AlphaFoldDB" id="A0A381S9V7"/>
<sequence length="172" mass="18881">MNIRKANERDIDSITEVVSLAFDAEQYLLGEKVIEATLVRELINDNDVIVSLVAEDPQIIGHIFVSPVSLTPVMRLSCGQVAPLSVHPDQQTRGVGSSLMWAAIDESKANGLDALFLLGDPNYYRRFGFVPSNVDNVYRTTGQFQQLELNAGCIESVTTYAHLAPAFSRLGL</sequence>
<dbReference type="PROSITE" id="PS51186">
    <property type="entry name" value="GNAT"/>
    <property type="match status" value="1"/>
</dbReference>
<organism evidence="2">
    <name type="scientific">marine metagenome</name>
    <dbReference type="NCBI Taxonomy" id="408172"/>
    <lineage>
        <taxon>unclassified sequences</taxon>
        <taxon>metagenomes</taxon>
        <taxon>ecological metagenomes</taxon>
    </lineage>
</organism>
<feature type="domain" description="N-acetyltransferase" evidence="1">
    <location>
        <begin position="1"/>
        <end position="152"/>
    </location>
</feature>
<dbReference type="InterPro" id="IPR000182">
    <property type="entry name" value="GNAT_dom"/>
</dbReference>
<dbReference type="GO" id="GO:0016747">
    <property type="term" value="F:acyltransferase activity, transferring groups other than amino-acyl groups"/>
    <property type="evidence" value="ECO:0007669"/>
    <property type="project" value="InterPro"/>
</dbReference>